<dbReference type="SMART" id="SM00387">
    <property type="entry name" value="HATPase_c"/>
    <property type="match status" value="1"/>
</dbReference>
<keyword evidence="11" id="KW-0808">Transferase</keyword>
<dbReference type="SUPFAM" id="SSF63829">
    <property type="entry name" value="Calcium-dependent phosphotriesterase"/>
    <property type="match status" value="3"/>
</dbReference>
<dbReference type="PROSITE" id="PS01124">
    <property type="entry name" value="HTH_ARAC_FAMILY_2"/>
    <property type="match status" value="1"/>
</dbReference>
<evidence type="ECO:0000259" key="8">
    <source>
        <dbReference type="PROSITE" id="PS01124"/>
    </source>
</evidence>
<dbReference type="InterPro" id="IPR018060">
    <property type="entry name" value="HTH_AraC"/>
</dbReference>
<dbReference type="Gene3D" id="2.130.10.10">
    <property type="entry name" value="YVTN repeat-like/Quinoprotein amine dehydrogenase"/>
    <property type="match status" value="2"/>
</dbReference>
<accession>A0A917J2U6</accession>
<feature type="domain" description="Histidine kinase" evidence="9">
    <location>
        <begin position="836"/>
        <end position="1052"/>
    </location>
</feature>
<dbReference type="InterPro" id="IPR003594">
    <property type="entry name" value="HATPase_dom"/>
</dbReference>
<dbReference type="SUPFAM" id="SSF55874">
    <property type="entry name" value="ATPase domain of HSP90 chaperone/DNA topoisomerase II/histidine kinase"/>
    <property type="match status" value="1"/>
</dbReference>
<dbReference type="EMBL" id="BMIB01000003">
    <property type="protein sequence ID" value="GGH73639.1"/>
    <property type="molecule type" value="Genomic_DNA"/>
</dbReference>
<dbReference type="InterPro" id="IPR011123">
    <property type="entry name" value="Y_Y_Y"/>
</dbReference>
<evidence type="ECO:0000259" key="10">
    <source>
        <dbReference type="PROSITE" id="PS50110"/>
    </source>
</evidence>
<feature type="modified residue" description="4-aspartylphosphate" evidence="6">
    <location>
        <position position="1147"/>
    </location>
</feature>
<dbReference type="PROSITE" id="PS50109">
    <property type="entry name" value="HIS_KIN"/>
    <property type="match status" value="1"/>
</dbReference>
<dbReference type="PRINTS" id="PR00344">
    <property type="entry name" value="BCTRLSENSOR"/>
</dbReference>
<evidence type="ECO:0000313" key="11">
    <source>
        <dbReference type="EMBL" id="GGH73639.1"/>
    </source>
</evidence>
<dbReference type="Proteomes" id="UP000627292">
    <property type="component" value="Unassembled WGS sequence"/>
</dbReference>
<dbReference type="Gene3D" id="1.10.10.60">
    <property type="entry name" value="Homeodomain-like"/>
    <property type="match status" value="1"/>
</dbReference>
<dbReference type="Gene3D" id="1.10.287.130">
    <property type="match status" value="1"/>
</dbReference>
<dbReference type="GO" id="GO:0003700">
    <property type="term" value="F:DNA-binding transcription factor activity"/>
    <property type="evidence" value="ECO:0007669"/>
    <property type="project" value="InterPro"/>
</dbReference>
<evidence type="ECO:0000256" key="2">
    <source>
        <dbReference type="ARBA" id="ARBA00012438"/>
    </source>
</evidence>
<dbReference type="CDD" id="cd17574">
    <property type="entry name" value="REC_OmpR"/>
    <property type="match status" value="1"/>
</dbReference>
<dbReference type="Pfam" id="PF12833">
    <property type="entry name" value="HTH_18"/>
    <property type="match status" value="1"/>
</dbReference>
<dbReference type="SUPFAM" id="SSF47384">
    <property type="entry name" value="Homodimeric domain of signal transducing histidine kinase"/>
    <property type="match status" value="1"/>
</dbReference>
<evidence type="ECO:0000256" key="4">
    <source>
        <dbReference type="ARBA" id="ARBA00023015"/>
    </source>
</evidence>
<evidence type="ECO:0000256" key="3">
    <source>
        <dbReference type="ARBA" id="ARBA00022553"/>
    </source>
</evidence>
<dbReference type="SMART" id="SM00342">
    <property type="entry name" value="HTH_ARAC"/>
    <property type="match status" value="1"/>
</dbReference>
<dbReference type="CDD" id="cd22249">
    <property type="entry name" value="UDM1_RNF168_RNF169-like"/>
    <property type="match status" value="1"/>
</dbReference>
<dbReference type="SMART" id="SM00388">
    <property type="entry name" value="HisKA"/>
    <property type="match status" value="1"/>
</dbReference>
<dbReference type="GO" id="GO:0043565">
    <property type="term" value="F:sequence-specific DNA binding"/>
    <property type="evidence" value="ECO:0007669"/>
    <property type="project" value="InterPro"/>
</dbReference>
<dbReference type="EC" id="2.7.13.3" evidence="2"/>
<organism evidence="11 12">
    <name type="scientific">Filimonas zeae</name>
    <dbReference type="NCBI Taxonomy" id="1737353"/>
    <lineage>
        <taxon>Bacteria</taxon>
        <taxon>Pseudomonadati</taxon>
        <taxon>Bacteroidota</taxon>
        <taxon>Chitinophagia</taxon>
        <taxon>Chitinophagales</taxon>
        <taxon>Chitinophagaceae</taxon>
        <taxon>Filimonas</taxon>
    </lineage>
</organism>
<dbReference type="Gene3D" id="3.30.565.10">
    <property type="entry name" value="Histidine kinase-like ATPase, C-terminal domain"/>
    <property type="match status" value="1"/>
</dbReference>
<keyword evidence="4" id="KW-0805">Transcription regulation</keyword>
<reference evidence="11" key="2">
    <citation type="submission" date="2020-09" db="EMBL/GenBank/DDBJ databases">
        <authorList>
            <person name="Sun Q."/>
            <person name="Zhou Y."/>
        </authorList>
    </citation>
    <scope>NUCLEOTIDE SEQUENCE</scope>
    <source>
        <strain evidence="11">CGMCC 1.15290</strain>
    </source>
</reference>
<dbReference type="Gene3D" id="3.40.50.2300">
    <property type="match status" value="1"/>
</dbReference>
<dbReference type="Pfam" id="PF00512">
    <property type="entry name" value="HisKA"/>
    <property type="match status" value="1"/>
</dbReference>
<dbReference type="CDD" id="cd00082">
    <property type="entry name" value="HisKA"/>
    <property type="match status" value="1"/>
</dbReference>
<evidence type="ECO:0000256" key="7">
    <source>
        <dbReference type="SAM" id="Coils"/>
    </source>
</evidence>
<dbReference type="InterPro" id="IPR036097">
    <property type="entry name" value="HisK_dim/P_sf"/>
</dbReference>
<dbReference type="Gene3D" id="2.60.40.10">
    <property type="entry name" value="Immunoglobulins"/>
    <property type="match status" value="1"/>
</dbReference>
<evidence type="ECO:0000256" key="6">
    <source>
        <dbReference type="PROSITE-ProRule" id="PRU00169"/>
    </source>
</evidence>
<dbReference type="PANTHER" id="PTHR43547:SF2">
    <property type="entry name" value="HYBRID SIGNAL TRANSDUCTION HISTIDINE KINASE C"/>
    <property type="match status" value="1"/>
</dbReference>
<keyword evidence="11" id="KW-0418">Kinase</keyword>
<feature type="domain" description="Response regulatory" evidence="10">
    <location>
        <begin position="1099"/>
        <end position="1214"/>
    </location>
</feature>
<dbReference type="InterPro" id="IPR036890">
    <property type="entry name" value="HATPase_C_sf"/>
</dbReference>
<keyword evidence="3 6" id="KW-0597">Phosphoprotein</keyword>
<keyword evidence="12" id="KW-1185">Reference proteome</keyword>
<feature type="domain" description="HTH araC/xylS-type" evidence="8">
    <location>
        <begin position="1246"/>
        <end position="1345"/>
    </location>
</feature>
<dbReference type="InterPro" id="IPR009057">
    <property type="entry name" value="Homeodomain-like_sf"/>
</dbReference>
<evidence type="ECO:0000256" key="1">
    <source>
        <dbReference type="ARBA" id="ARBA00000085"/>
    </source>
</evidence>
<dbReference type="SUPFAM" id="SSF52172">
    <property type="entry name" value="CheY-like"/>
    <property type="match status" value="1"/>
</dbReference>
<dbReference type="PROSITE" id="PS50110">
    <property type="entry name" value="RESPONSE_REGULATORY"/>
    <property type="match status" value="1"/>
</dbReference>
<dbReference type="InterPro" id="IPR013783">
    <property type="entry name" value="Ig-like_fold"/>
</dbReference>
<gene>
    <name evidence="11" type="ORF">GCM10011379_35370</name>
</gene>
<evidence type="ECO:0000313" key="12">
    <source>
        <dbReference type="Proteomes" id="UP000627292"/>
    </source>
</evidence>
<dbReference type="InterPro" id="IPR004358">
    <property type="entry name" value="Sig_transdc_His_kin-like_C"/>
</dbReference>
<dbReference type="PANTHER" id="PTHR43547">
    <property type="entry name" value="TWO-COMPONENT HISTIDINE KINASE"/>
    <property type="match status" value="1"/>
</dbReference>
<dbReference type="CDD" id="cd00075">
    <property type="entry name" value="HATPase"/>
    <property type="match status" value="1"/>
</dbReference>
<dbReference type="InterPro" id="IPR001789">
    <property type="entry name" value="Sig_transdc_resp-reg_receiver"/>
</dbReference>
<dbReference type="SMART" id="SM00448">
    <property type="entry name" value="REC"/>
    <property type="match status" value="1"/>
</dbReference>
<dbReference type="InterPro" id="IPR011110">
    <property type="entry name" value="Reg_prop"/>
</dbReference>
<dbReference type="Pfam" id="PF00072">
    <property type="entry name" value="Response_reg"/>
    <property type="match status" value="1"/>
</dbReference>
<dbReference type="Pfam" id="PF02518">
    <property type="entry name" value="HATPase_c"/>
    <property type="match status" value="1"/>
</dbReference>
<evidence type="ECO:0000259" key="9">
    <source>
        <dbReference type="PROSITE" id="PS50109"/>
    </source>
</evidence>
<dbReference type="InterPro" id="IPR003661">
    <property type="entry name" value="HisK_dim/P_dom"/>
</dbReference>
<protein>
    <recommendedName>
        <fullName evidence="2">histidine kinase</fullName>
        <ecNumber evidence="2">2.7.13.3</ecNumber>
    </recommendedName>
</protein>
<keyword evidence="7" id="KW-0175">Coiled coil</keyword>
<dbReference type="GO" id="GO:0000155">
    <property type="term" value="F:phosphorelay sensor kinase activity"/>
    <property type="evidence" value="ECO:0007669"/>
    <property type="project" value="InterPro"/>
</dbReference>
<keyword evidence="5" id="KW-0804">Transcription</keyword>
<comment type="caution">
    <text evidence="11">The sequence shown here is derived from an EMBL/GenBank/DDBJ whole genome shotgun (WGS) entry which is preliminary data.</text>
</comment>
<sequence>MLLYAQPGVPLTELGIENGMSNNSVTSIYQDRRGFIWIGTNDGLNRYDGYAFKIFRNTFGDSTSLLSNRINCITADKSERLWIGTKEGLCVYRQDSALFRLPKYRDKLSNQLLPFNIIISDIKVRTDNAVYVATAGRGLVVFDNGRKEGRQVLLKERNKTTGKYNVQAIAGENMAAAWLFVTGQGLCVYKGDNVLVVDSSLRYANSMVLDRNGSLWIGAENGLHRFDIRTGRYTAFYNEASGVLNSNVVMSVFLDKDQQLWVQTDGGGIAILDPATGIWNKGRSDTLNAGLSSRAMTVVQQDREGRMWIGSLRGGIHLWDNNKPVFVNKSHDPDASKGPVSDFMLSFYEDAEKNIWVGTDGNGISIWNRQTNRFSHMSHSAAPGSLGANFVTGITGDKEGNIWVGTFGGGVNRYRGNGRFEYYPLYNSEAEDKNVWRIYQDKDGDVWASTVRNGRLYLLDKTLNRFVLFDRFIYDVIALYEDKAGQLWAGNFNELIRIEKKAKKYTRYVIGKPVRAMAEDANNDLWVGTEGGGLLLFDRKSGTIKERLTEKEGLSNNAVLNILTDHAQHFWIATYNGIGEFDPVTRVFTNYYQADGLPGNEWNYNAALKLHNGELLFGGINGFTVLNPEQMKERTAEAPVYLTGMQVNGSPLDGFRGSLTLPFHQATIAFDYVALEYSVPGKIQYAYYLEGWDKDWNYVHKRRSGNYSHLTEGTYRLLVKATNGAGEWGKETQVLEIVVLPPWYRSWWAYMLYVLVVSGGIYLVHTYKKRQEWLKYEVQVEKINARNERERAQKEILIAEKERQIADNQRQISEQEKELALKEREINEKRVSFFTNIAHEFRSPLTLIINPVQSLLNTEDSEGIRDELQVVQRNAKRMLGLVDQLLLFRKAESEAGSLAVSRISVIDLCREVYQYFVHEARSKKLEYVFEAVGEKPELYADREKIEVSLYNLISNALKYTPAGGRVVVAVREEGGYICLSVQDTGYGFTPEIGARIFDKFYRAEGNDITSKPGFGIGLYLVKYFTELQHGRVTWQSESGKGSCFTLSFLTGKEHFAAADMVVETTPVTAAAVLPEKPQPVAKASAKQAALPALASSKPVMLVVDDDAEMRRYIQDMFAEECITYEAENGTIGFEMARQLVPDIIVSDIVMPGISGVTFCKMIRAERSLAHIPLLLLTATSSADTQLQSAEGGADDYVIKPFSAELLRARVGVLLRNRSQVQQYLFDEVTHHINNGRISAEDKALIERCAAIIEEHLDDAGFTIEVLAKEMGMSTSNLYKKIKAATNYSTNGFVRFVRLRKAAMLLIDSHLNINEIAFVVGISDIKYFREQFHRQFGVNPSEYMKKYRRSLGRHFKMQ</sequence>
<dbReference type="InterPro" id="IPR015943">
    <property type="entry name" value="WD40/YVTN_repeat-like_dom_sf"/>
</dbReference>
<reference evidence="11" key="1">
    <citation type="journal article" date="2014" name="Int. J. Syst. Evol. Microbiol.">
        <title>Complete genome sequence of Corynebacterium casei LMG S-19264T (=DSM 44701T), isolated from a smear-ripened cheese.</title>
        <authorList>
            <consortium name="US DOE Joint Genome Institute (JGI-PGF)"/>
            <person name="Walter F."/>
            <person name="Albersmeier A."/>
            <person name="Kalinowski J."/>
            <person name="Ruckert C."/>
        </authorList>
    </citation>
    <scope>NUCLEOTIDE SEQUENCE</scope>
    <source>
        <strain evidence="11">CGMCC 1.15290</strain>
    </source>
</reference>
<dbReference type="Pfam" id="PF07494">
    <property type="entry name" value="Reg_prop"/>
    <property type="match status" value="5"/>
</dbReference>
<comment type="catalytic activity">
    <reaction evidence="1">
        <text>ATP + protein L-histidine = ADP + protein N-phospho-L-histidine.</text>
        <dbReference type="EC" id="2.7.13.3"/>
    </reaction>
</comment>
<dbReference type="SUPFAM" id="SSF46689">
    <property type="entry name" value="Homeodomain-like"/>
    <property type="match status" value="1"/>
</dbReference>
<dbReference type="InterPro" id="IPR011006">
    <property type="entry name" value="CheY-like_superfamily"/>
</dbReference>
<dbReference type="InterPro" id="IPR005467">
    <property type="entry name" value="His_kinase_dom"/>
</dbReference>
<proteinExistence type="predicted"/>
<evidence type="ECO:0000256" key="5">
    <source>
        <dbReference type="ARBA" id="ARBA00023163"/>
    </source>
</evidence>
<dbReference type="Pfam" id="PF07495">
    <property type="entry name" value="Y_Y_Y"/>
    <property type="match status" value="1"/>
</dbReference>
<feature type="coiled-coil region" evidence="7">
    <location>
        <begin position="775"/>
        <end position="832"/>
    </location>
</feature>
<name>A0A917J2U6_9BACT</name>